<keyword evidence="9" id="KW-0012">Acyltransferase</keyword>
<evidence type="ECO:0000256" key="5">
    <source>
        <dbReference type="ARBA" id="ARBA00015043"/>
    </source>
</evidence>
<comment type="catalytic activity">
    <reaction evidence="10">
        <text>N-terminal L-seryl-[histone H2A] + acetyl-CoA = N-terminal N(alpha)-acetyl-L-seryl-[histone H2A] + CoA + H(+)</text>
        <dbReference type="Rhea" id="RHEA:50600"/>
        <dbReference type="Rhea" id="RHEA-COMP:12742"/>
        <dbReference type="Rhea" id="RHEA-COMP:12744"/>
        <dbReference type="ChEBI" id="CHEBI:15378"/>
        <dbReference type="ChEBI" id="CHEBI:57287"/>
        <dbReference type="ChEBI" id="CHEBI:57288"/>
        <dbReference type="ChEBI" id="CHEBI:64738"/>
        <dbReference type="ChEBI" id="CHEBI:83690"/>
        <dbReference type="EC" id="2.3.1.257"/>
    </reaction>
</comment>
<keyword evidence="8" id="KW-0539">Nucleus</keyword>
<proteinExistence type="inferred from homology"/>
<evidence type="ECO:0000256" key="7">
    <source>
        <dbReference type="ARBA" id="ARBA00022679"/>
    </source>
</evidence>
<dbReference type="Gene3D" id="3.40.630.30">
    <property type="match status" value="1"/>
</dbReference>
<dbReference type="GO" id="GO:0005737">
    <property type="term" value="C:cytoplasm"/>
    <property type="evidence" value="ECO:0007669"/>
    <property type="project" value="UniProtKB-SubCell"/>
</dbReference>
<dbReference type="GO" id="GO:0005634">
    <property type="term" value="C:nucleus"/>
    <property type="evidence" value="ECO:0007669"/>
    <property type="project" value="UniProtKB-SubCell"/>
</dbReference>
<reference evidence="13" key="1">
    <citation type="submission" date="2020-09" db="EMBL/GenBank/DDBJ databases">
        <authorList>
            <person name="Kikuchi T."/>
        </authorList>
    </citation>
    <scope>NUCLEOTIDE SEQUENCE</scope>
    <source>
        <strain evidence="13">SH1</strain>
    </source>
</reference>
<dbReference type="EC" id="2.3.1.257" evidence="4"/>
<protein>
    <recommendedName>
        <fullName evidence="5">N-alpha-acetyltransferase 40</fullName>
        <ecNumber evidence="4">2.3.1.257</ecNumber>
    </recommendedName>
</protein>
<dbReference type="Pfam" id="PF00583">
    <property type="entry name" value="Acetyltransf_1"/>
    <property type="match status" value="1"/>
</dbReference>
<keyword evidence="6" id="KW-0963">Cytoplasm</keyword>
<evidence type="ECO:0000256" key="1">
    <source>
        <dbReference type="ARBA" id="ARBA00004123"/>
    </source>
</evidence>
<evidence type="ECO:0000313" key="13">
    <source>
        <dbReference type="EMBL" id="CAD5222655.1"/>
    </source>
</evidence>
<evidence type="ECO:0000259" key="12">
    <source>
        <dbReference type="PROSITE" id="PS51186"/>
    </source>
</evidence>
<evidence type="ECO:0000256" key="11">
    <source>
        <dbReference type="ARBA" id="ARBA00049524"/>
    </source>
</evidence>
<evidence type="ECO:0000256" key="8">
    <source>
        <dbReference type="ARBA" id="ARBA00023242"/>
    </source>
</evidence>
<comment type="catalytic activity">
    <reaction evidence="11">
        <text>N-terminal L-seryl-[histone H4] + acetyl-CoA = N-terminal N(alpha)-acetyl-L-seryl-[histone H4] + CoA + H(+)</text>
        <dbReference type="Rhea" id="RHEA:50596"/>
        <dbReference type="Rhea" id="RHEA-COMP:12740"/>
        <dbReference type="Rhea" id="RHEA-COMP:12743"/>
        <dbReference type="ChEBI" id="CHEBI:15378"/>
        <dbReference type="ChEBI" id="CHEBI:57287"/>
        <dbReference type="ChEBI" id="CHEBI:57288"/>
        <dbReference type="ChEBI" id="CHEBI:64738"/>
        <dbReference type="ChEBI" id="CHEBI:83690"/>
        <dbReference type="EC" id="2.3.1.257"/>
    </reaction>
</comment>
<sequence length="202" mass="23499">MVKQGDLAKKVVKKASKVTSPVEHYKCIPSSLKTADGENLNLEFYWATHLNEAQCTWIFELFDKNMEEMYRKSEWGYEENSKKAELFATTSRYIIVKSAAGKHIAYMHYRFVIEVEEPVLYVYELQVDQSYQNKGVGSLLLNIAQQVALKAGMKKVFATVFTYNTNSLAFFRKHKFENDENYPDVEKEHDYFILSKKLVACE</sequence>
<evidence type="ECO:0000313" key="14">
    <source>
        <dbReference type="Proteomes" id="UP000614601"/>
    </source>
</evidence>
<dbReference type="PANTHER" id="PTHR20531:SF1">
    <property type="entry name" value="N-ALPHA-ACETYLTRANSFERASE 40"/>
    <property type="match status" value="1"/>
</dbReference>
<accession>A0A811L5Q4</accession>
<comment type="subcellular location">
    <subcellularLocation>
        <location evidence="2">Cytoplasm</location>
    </subcellularLocation>
    <subcellularLocation>
        <location evidence="1">Nucleus</location>
    </subcellularLocation>
</comment>
<dbReference type="OrthoDB" id="424551at2759"/>
<dbReference type="Proteomes" id="UP000614601">
    <property type="component" value="Unassembled WGS sequence"/>
</dbReference>
<gene>
    <name evidence="13" type="ORF">BOKJ2_LOCUS9752</name>
</gene>
<keyword evidence="14" id="KW-1185">Reference proteome</keyword>
<organism evidence="13 14">
    <name type="scientific">Bursaphelenchus okinawaensis</name>
    <dbReference type="NCBI Taxonomy" id="465554"/>
    <lineage>
        <taxon>Eukaryota</taxon>
        <taxon>Metazoa</taxon>
        <taxon>Ecdysozoa</taxon>
        <taxon>Nematoda</taxon>
        <taxon>Chromadorea</taxon>
        <taxon>Rhabditida</taxon>
        <taxon>Tylenchina</taxon>
        <taxon>Tylenchomorpha</taxon>
        <taxon>Aphelenchoidea</taxon>
        <taxon>Aphelenchoididae</taxon>
        <taxon>Bursaphelenchus</taxon>
    </lineage>
</organism>
<name>A0A811L5Q4_9BILA</name>
<dbReference type="Proteomes" id="UP000783686">
    <property type="component" value="Unassembled WGS sequence"/>
</dbReference>
<dbReference type="PANTHER" id="PTHR20531">
    <property type="entry name" value="N-ALPHA-ACETYLTRANSFERASE 40"/>
    <property type="match status" value="1"/>
</dbReference>
<evidence type="ECO:0000256" key="4">
    <source>
        <dbReference type="ARBA" id="ARBA00012950"/>
    </source>
</evidence>
<dbReference type="EMBL" id="CAJFCW020000005">
    <property type="protein sequence ID" value="CAG9116617.1"/>
    <property type="molecule type" value="Genomic_DNA"/>
</dbReference>
<evidence type="ECO:0000256" key="6">
    <source>
        <dbReference type="ARBA" id="ARBA00022490"/>
    </source>
</evidence>
<dbReference type="GO" id="GO:0043998">
    <property type="term" value="F:histone H2A acetyltransferase activity"/>
    <property type="evidence" value="ECO:0007669"/>
    <property type="project" value="InterPro"/>
</dbReference>
<dbReference type="InterPro" id="IPR016181">
    <property type="entry name" value="Acyl_CoA_acyltransferase"/>
</dbReference>
<dbReference type="AlphaFoldDB" id="A0A811L5Q4"/>
<evidence type="ECO:0000256" key="2">
    <source>
        <dbReference type="ARBA" id="ARBA00004496"/>
    </source>
</evidence>
<evidence type="ECO:0000256" key="10">
    <source>
        <dbReference type="ARBA" id="ARBA00047821"/>
    </source>
</evidence>
<keyword evidence="7" id="KW-0808">Transferase</keyword>
<dbReference type="CDD" id="cd04301">
    <property type="entry name" value="NAT_SF"/>
    <property type="match status" value="1"/>
</dbReference>
<dbReference type="SUPFAM" id="SSF55729">
    <property type="entry name" value="Acyl-CoA N-acyltransferases (Nat)"/>
    <property type="match status" value="1"/>
</dbReference>
<dbReference type="EMBL" id="CAJFDH010000005">
    <property type="protein sequence ID" value="CAD5222655.1"/>
    <property type="molecule type" value="Genomic_DNA"/>
</dbReference>
<comment type="similarity">
    <text evidence="3">Belongs to the acetyltransferase family. NAA40 subfamily.</text>
</comment>
<dbReference type="GO" id="GO:1990189">
    <property type="term" value="F:protein N-terminal-serine acetyltransferase activity"/>
    <property type="evidence" value="ECO:0007669"/>
    <property type="project" value="UniProtKB-EC"/>
</dbReference>
<dbReference type="InterPro" id="IPR039949">
    <property type="entry name" value="NAA40"/>
</dbReference>
<evidence type="ECO:0000256" key="3">
    <source>
        <dbReference type="ARBA" id="ARBA00008870"/>
    </source>
</evidence>
<comment type="caution">
    <text evidence="13">The sequence shown here is derived from an EMBL/GenBank/DDBJ whole genome shotgun (WGS) entry which is preliminary data.</text>
</comment>
<dbReference type="GO" id="GO:0010485">
    <property type="term" value="F:histone H4 acetyltransferase activity"/>
    <property type="evidence" value="ECO:0007669"/>
    <property type="project" value="InterPro"/>
</dbReference>
<dbReference type="InterPro" id="IPR000182">
    <property type="entry name" value="GNAT_dom"/>
</dbReference>
<evidence type="ECO:0000256" key="9">
    <source>
        <dbReference type="ARBA" id="ARBA00023315"/>
    </source>
</evidence>
<dbReference type="PROSITE" id="PS51186">
    <property type="entry name" value="GNAT"/>
    <property type="match status" value="1"/>
</dbReference>
<feature type="domain" description="N-acetyltransferase" evidence="12">
    <location>
        <begin position="56"/>
        <end position="199"/>
    </location>
</feature>